<dbReference type="RefSeq" id="WP_062285795.1">
    <property type="nucleotide sequence ID" value="NZ_LTBC01000019.1"/>
</dbReference>
<evidence type="ECO:0000313" key="6">
    <source>
        <dbReference type="EMBL" id="KYH30862.1"/>
    </source>
</evidence>
<accession>A0A151ATE4</accession>
<dbReference type="SUPFAM" id="SSF52540">
    <property type="entry name" value="P-loop containing nucleoside triphosphate hydrolases"/>
    <property type="match status" value="1"/>
</dbReference>
<dbReference type="EMBL" id="LTBC01000019">
    <property type="protein sequence ID" value="KYH30862.1"/>
    <property type="molecule type" value="Genomic_DNA"/>
</dbReference>
<dbReference type="Pfam" id="PF00005">
    <property type="entry name" value="ABC_tran"/>
    <property type="match status" value="1"/>
</dbReference>
<gene>
    <name evidence="6" type="primary">potA_3</name>
    <name evidence="6" type="ORF">MOMUL_28330</name>
</gene>
<dbReference type="Gene3D" id="3.40.50.300">
    <property type="entry name" value="P-loop containing nucleotide triphosphate hydrolases"/>
    <property type="match status" value="1"/>
</dbReference>
<keyword evidence="1" id="KW-0813">Transport</keyword>
<feature type="domain" description="ABC transporter" evidence="5">
    <location>
        <begin position="7"/>
        <end position="239"/>
    </location>
</feature>
<dbReference type="InterPro" id="IPR003439">
    <property type="entry name" value="ABC_transporter-like_ATP-bd"/>
</dbReference>
<keyword evidence="3 6" id="KW-0067">ATP-binding</keyword>
<dbReference type="PROSITE" id="PS00211">
    <property type="entry name" value="ABC_TRANSPORTER_1"/>
    <property type="match status" value="1"/>
</dbReference>
<evidence type="ECO:0000313" key="7">
    <source>
        <dbReference type="Proteomes" id="UP000075670"/>
    </source>
</evidence>
<comment type="caution">
    <text evidence="6">The sequence shown here is derived from an EMBL/GenBank/DDBJ whole genome shotgun (WGS) entry which is preliminary data.</text>
</comment>
<name>A0A151ATE4_9FIRM</name>
<proteinExistence type="predicted"/>
<evidence type="ECO:0000256" key="2">
    <source>
        <dbReference type="ARBA" id="ARBA00022741"/>
    </source>
</evidence>
<dbReference type="PANTHER" id="PTHR42781:SF4">
    <property type="entry name" value="SPERMIDINE_PUTRESCINE IMPORT ATP-BINDING PROTEIN POTA"/>
    <property type="match status" value="1"/>
</dbReference>
<dbReference type="SUPFAM" id="SSF50331">
    <property type="entry name" value="MOP-like"/>
    <property type="match status" value="1"/>
</dbReference>
<dbReference type="InterPro" id="IPR050093">
    <property type="entry name" value="ABC_SmlMolc_Importer"/>
</dbReference>
<dbReference type="GO" id="GO:0016887">
    <property type="term" value="F:ATP hydrolysis activity"/>
    <property type="evidence" value="ECO:0007669"/>
    <property type="project" value="InterPro"/>
</dbReference>
<protein>
    <recommendedName>
        <fullName evidence="4">ABC-type quaternary amine transporter</fullName>
        <ecNumber evidence="4">7.6.2.9</ecNumber>
    </recommendedName>
</protein>
<organism evidence="6 7">
    <name type="scientific">Moorella mulderi DSM 14980</name>
    <dbReference type="NCBI Taxonomy" id="1122241"/>
    <lineage>
        <taxon>Bacteria</taxon>
        <taxon>Bacillati</taxon>
        <taxon>Bacillota</taxon>
        <taxon>Clostridia</taxon>
        <taxon>Neomoorellales</taxon>
        <taxon>Neomoorellaceae</taxon>
        <taxon>Neomoorella</taxon>
    </lineage>
</organism>
<evidence type="ECO:0000256" key="1">
    <source>
        <dbReference type="ARBA" id="ARBA00022448"/>
    </source>
</evidence>
<dbReference type="PANTHER" id="PTHR42781">
    <property type="entry name" value="SPERMIDINE/PUTRESCINE IMPORT ATP-BINDING PROTEIN POTA"/>
    <property type="match status" value="1"/>
</dbReference>
<dbReference type="InterPro" id="IPR008995">
    <property type="entry name" value="Mo/tungstate-bd_C_term_dom"/>
</dbReference>
<evidence type="ECO:0000259" key="5">
    <source>
        <dbReference type="PROSITE" id="PS50893"/>
    </source>
</evidence>
<dbReference type="AlphaFoldDB" id="A0A151ATE4"/>
<keyword evidence="2" id="KW-0547">Nucleotide-binding</keyword>
<dbReference type="PATRIC" id="fig|1122241.3.peg.3014"/>
<dbReference type="SMART" id="SM00382">
    <property type="entry name" value="AAA"/>
    <property type="match status" value="1"/>
</dbReference>
<dbReference type="Proteomes" id="UP000075670">
    <property type="component" value="Unassembled WGS sequence"/>
</dbReference>
<dbReference type="FunFam" id="3.40.50.300:FF:000425">
    <property type="entry name" value="Probable ABC transporter, ATP-binding subunit"/>
    <property type="match status" value="1"/>
</dbReference>
<keyword evidence="7" id="KW-1185">Reference proteome</keyword>
<dbReference type="PROSITE" id="PS50893">
    <property type="entry name" value="ABC_TRANSPORTER_2"/>
    <property type="match status" value="1"/>
</dbReference>
<dbReference type="InterPro" id="IPR003593">
    <property type="entry name" value="AAA+_ATPase"/>
</dbReference>
<reference evidence="6 7" key="1">
    <citation type="submission" date="2016-02" db="EMBL/GenBank/DDBJ databases">
        <title>Genome sequence of Moorella mulderi DSM 14980.</title>
        <authorList>
            <person name="Poehlein A."/>
            <person name="Daniel R."/>
        </authorList>
    </citation>
    <scope>NUCLEOTIDE SEQUENCE [LARGE SCALE GENOMIC DNA]</scope>
    <source>
        <strain evidence="6 7">DSM 14980</strain>
    </source>
</reference>
<dbReference type="OrthoDB" id="9802264at2"/>
<dbReference type="GO" id="GO:0015418">
    <property type="term" value="F:ABC-type quaternary ammonium compound transporting activity"/>
    <property type="evidence" value="ECO:0007669"/>
    <property type="project" value="UniProtKB-EC"/>
</dbReference>
<keyword evidence="6" id="KW-0378">Hydrolase</keyword>
<dbReference type="GO" id="GO:0005524">
    <property type="term" value="F:ATP binding"/>
    <property type="evidence" value="ECO:0007669"/>
    <property type="project" value="UniProtKB-KW"/>
</dbReference>
<evidence type="ECO:0000256" key="3">
    <source>
        <dbReference type="ARBA" id="ARBA00022840"/>
    </source>
</evidence>
<dbReference type="InterPro" id="IPR017871">
    <property type="entry name" value="ABC_transporter-like_CS"/>
</dbReference>
<evidence type="ECO:0000256" key="4">
    <source>
        <dbReference type="ARBA" id="ARBA00066388"/>
    </source>
</evidence>
<dbReference type="InterPro" id="IPR027417">
    <property type="entry name" value="P-loop_NTPase"/>
</dbReference>
<sequence>MKERLPVRSLRLFRITKKIGEFQLRDISLEVFPGEYFVILGPTGAGKTVLLEVIAGMHAPDAGEIWLGEENITAWPPEKRRFGFVYQDYALFPHLNVRENIVFGLKNKKLPPDEIKRELEAVVSLLGVAHLLRRLPYTLSGGEQQRVAVARALIMKPRVLLLDEPLSALDPCTKEMLQQELKRLHQLTGTLIIHVTHDFEEALYLGERIGVIMGGKLLQVGSPEEIFTRPRTAAVARFVGAENIYYSDIILRGGRKYVSLGEALLQVETDLTGRAGFSVRPEQILVSSLPQPGNCLRGKVLAVYPRRLLTRVIIDAGERLVALVVAREDKGCSLAPGSTVYCTIPPAAINVFPHY</sequence>
<dbReference type="EC" id="7.6.2.9" evidence="4"/>
<dbReference type="Gene3D" id="2.40.50.100">
    <property type="match status" value="1"/>
</dbReference>